<proteinExistence type="predicted"/>
<accession>A0A0D0B6U5</accession>
<protein>
    <recommendedName>
        <fullName evidence="4">Extracellular membrane protein CFEM domain-containing protein</fullName>
    </recommendedName>
</protein>
<feature type="chain" id="PRO_5002207888" description="Extracellular membrane protein CFEM domain-containing protein" evidence="1">
    <location>
        <begin position="22"/>
        <end position="69"/>
    </location>
</feature>
<evidence type="ECO:0008006" key="4">
    <source>
        <dbReference type="Google" id="ProtNLM"/>
    </source>
</evidence>
<gene>
    <name evidence="2" type="ORF">CY34DRAFT_808174</name>
</gene>
<keyword evidence="1" id="KW-0732">Signal</keyword>
<reference evidence="3" key="2">
    <citation type="submission" date="2015-01" db="EMBL/GenBank/DDBJ databases">
        <title>Evolutionary Origins and Diversification of the Mycorrhizal Mutualists.</title>
        <authorList>
            <consortium name="DOE Joint Genome Institute"/>
            <consortium name="Mycorrhizal Genomics Consortium"/>
            <person name="Kohler A."/>
            <person name="Kuo A."/>
            <person name="Nagy L.G."/>
            <person name="Floudas D."/>
            <person name="Copeland A."/>
            <person name="Barry K.W."/>
            <person name="Cichocki N."/>
            <person name="Veneault-Fourrey C."/>
            <person name="LaButti K."/>
            <person name="Lindquist E.A."/>
            <person name="Lipzen A."/>
            <person name="Lundell T."/>
            <person name="Morin E."/>
            <person name="Murat C."/>
            <person name="Riley R."/>
            <person name="Ohm R."/>
            <person name="Sun H."/>
            <person name="Tunlid A."/>
            <person name="Henrissat B."/>
            <person name="Grigoriev I.V."/>
            <person name="Hibbett D.S."/>
            <person name="Martin F."/>
        </authorList>
    </citation>
    <scope>NUCLEOTIDE SEQUENCE [LARGE SCALE GENOMIC DNA]</scope>
    <source>
        <strain evidence="3">UH-Slu-Lm8-n1</strain>
    </source>
</reference>
<evidence type="ECO:0000313" key="3">
    <source>
        <dbReference type="Proteomes" id="UP000054485"/>
    </source>
</evidence>
<keyword evidence="3" id="KW-1185">Reference proteome</keyword>
<sequence length="69" mass="7178">MRFAFVTVLAVVTALASSISATPTEPAEVPAPGDCPRFCTSKSDCQFVAGTAGLVILRCECLSFHTDAV</sequence>
<dbReference type="AlphaFoldDB" id="A0A0D0B6U5"/>
<reference evidence="2 3" key="1">
    <citation type="submission" date="2014-04" db="EMBL/GenBank/DDBJ databases">
        <authorList>
            <consortium name="DOE Joint Genome Institute"/>
            <person name="Kuo A."/>
            <person name="Ruytinx J."/>
            <person name="Rineau F."/>
            <person name="Colpaert J."/>
            <person name="Kohler A."/>
            <person name="Nagy L.G."/>
            <person name="Floudas D."/>
            <person name="Copeland A."/>
            <person name="Barry K.W."/>
            <person name="Cichocki N."/>
            <person name="Veneault-Fourrey C."/>
            <person name="LaButti K."/>
            <person name="Lindquist E.A."/>
            <person name="Lipzen A."/>
            <person name="Lundell T."/>
            <person name="Morin E."/>
            <person name="Murat C."/>
            <person name="Sun H."/>
            <person name="Tunlid A."/>
            <person name="Henrissat B."/>
            <person name="Grigoriev I.V."/>
            <person name="Hibbett D.S."/>
            <person name="Martin F."/>
            <person name="Nordberg H.P."/>
            <person name="Cantor M.N."/>
            <person name="Hua S.X."/>
        </authorList>
    </citation>
    <scope>NUCLEOTIDE SEQUENCE [LARGE SCALE GENOMIC DNA]</scope>
    <source>
        <strain evidence="2 3">UH-Slu-Lm8-n1</strain>
    </source>
</reference>
<dbReference type="InParanoid" id="A0A0D0B6U5"/>
<evidence type="ECO:0000256" key="1">
    <source>
        <dbReference type="SAM" id="SignalP"/>
    </source>
</evidence>
<dbReference type="EMBL" id="KN835338">
    <property type="protein sequence ID" value="KIK39548.1"/>
    <property type="molecule type" value="Genomic_DNA"/>
</dbReference>
<dbReference type="Proteomes" id="UP000054485">
    <property type="component" value="Unassembled WGS sequence"/>
</dbReference>
<name>A0A0D0B6U5_9AGAM</name>
<organism evidence="2 3">
    <name type="scientific">Suillus luteus UH-Slu-Lm8-n1</name>
    <dbReference type="NCBI Taxonomy" id="930992"/>
    <lineage>
        <taxon>Eukaryota</taxon>
        <taxon>Fungi</taxon>
        <taxon>Dikarya</taxon>
        <taxon>Basidiomycota</taxon>
        <taxon>Agaricomycotina</taxon>
        <taxon>Agaricomycetes</taxon>
        <taxon>Agaricomycetidae</taxon>
        <taxon>Boletales</taxon>
        <taxon>Suillineae</taxon>
        <taxon>Suillaceae</taxon>
        <taxon>Suillus</taxon>
    </lineage>
</organism>
<evidence type="ECO:0000313" key="2">
    <source>
        <dbReference type="EMBL" id="KIK39548.1"/>
    </source>
</evidence>
<feature type="signal peptide" evidence="1">
    <location>
        <begin position="1"/>
        <end position="21"/>
    </location>
</feature>
<dbReference type="HOGENOM" id="CLU_2777605_0_0_1"/>